<dbReference type="SUPFAM" id="SSF54637">
    <property type="entry name" value="Thioesterase/thiol ester dehydrase-isomerase"/>
    <property type="match status" value="2"/>
</dbReference>
<dbReference type="Pfam" id="PF01575">
    <property type="entry name" value="MaoC_dehydratas"/>
    <property type="match status" value="1"/>
</dbReference>
<evidence type="ECO:0000256" key="2">
    <source>
        <dbReference type="SAM" id="MobiDB-lite"/>
    </source>
</evidence>
<dbReference type="GO" id="GO:0044594">
    <property type="term" value="F:17-beta-hydroxysteroid dehydrogenase (NAD+) activity"/>
    <property type="evidence" value="ECO:0007669"/>
    <property type="project" value="TreeGrafter"/>
</dbReference>
<dbReference type="GO" id="GO:0006635">
    <property type="term" value="P:fatty acid beta-oxidation"/>
    <property type="evidence" value="ECO:0007669"/>
    <property type="project" value="TreeGrafter"/>
</dbReference>
<dbReference type="InterPro" id="IPR029069">
    <property type="entry name" value="HotDog_dom_sf"/>
</dbReference>
<evidence type="ECO:0000259" key="4">
    <source>
        <dbReference type="Pfam" id="PF22622"/>
    </source>
</evidence>
<dbReference type="PANTHER" id="PTHR13078">
    <property type="entry name" value="PEROXISOMAL MULTIFUNCTIONAL ENZYME TYPE 2-RELATED"/>
    <property type="match status" value="1"/>
</dbReference>
<sequence length="346" mass="37182">MKEVSSATLLNRTPPASTSNALIITQPRFGRIGHGRSRSWEKWSGSDCSARAVEAAERGNVMTLYHDLVGHTWDSGTRHWTFFDTALYAIGVGAGAEDPTRELRFTTQDSGGATPAVLPTFAATLVSRRAEPVFGDYDVSQLLHTYQSVTLHGPLPVAGAAVTNSRLTALRDRGRGALAVIDSCCVDACTGRPLADLRTGLTIRREGGFGGDPGKEEPWERPKGEPDHAVGYRTAANQALLYRLNGDLNPLHSDPAIAARLGFSRPLLHGLCTFGYAGRALLHALCEGETSTFGTMSAGFTAPVLPGQELVVRIWERGESALFEVRSNGRLVLDRGRFDRRVGAAG</sequence>
<evidence type="ECO:0000259" key="3">
    <source>
        <dbReference type="Pfam" id="PF01575"/>
    </source>
</evidence>
<dbReference type="PANTHER" id="PTHR13078:SF56">
    <property type="entry name" value="PEROXISOMAL MULTIFUNCTIONAL ENZYME TYPE 2"/>
    <property type="match status" value="1"/>
</dbReference>
<comment type="caution">
    <text evidence="5">The sequence shown here is derived from an EMBL/GenBank/DDBJ whole genome shotgun (WGS) entry which is preliminary data.</text>
</comment>
<feature type="domain" description="Peroxisomal multifunctional enzyme type 2-like N-terminal" evidence="4">
    <location>
        <begin position="84"/>
        <end position="201"/>
    </location>
</feature>
<dbReference type="GO" id="GO:0003857">
    <property type="term" value="F:(3S)-3-hydroxyacyl-CoA dehydrogenase (NAD+) activity"/>
    <property type="evidence" value="ECO:0007669"/>
    <property type="project" value="TreeGrafter"/>
</dbReference>
<dbReference type="GO" id="GO:0004300">
    <property type="term" value="F:enoyl-CoA hydratase activity"/>
    <property type="evidence" value="ECO:0007669"/>
    <property type="project" value="TreeGrafter"/>
</dbReference>
<name>A0A3M8WSI7_9ACTN</name>
<evidence type="ECO:0000313" key="6">
    <source>
        <dbReference type="Proteomes" id="UP000275401"/>
    </source>
</evidence>
<dbReference type="InterPro" id="IPR054357">
    <property type="entry name" value="MFE-2_N"/>
</dbReference>
<gene>
    <name evidence="5" type="ORF">EEJ42_07790</name>
</gene>
<proteinExistence type="inferred from homology"/>
<dbReference type="Pfam" id="PF22622">
    <property type="entry name" value="MFE-2_hydrat-2_N"/>
    <property type="match status" value="1"/>
</dbReference>
<feature type="domain" description="MaoC-like" evidence="3">
    <location>
        <begin position="221"/>
        <end position="325"/>
    </location>
</feature>
<dbReference type="EMBL" id="RIBZ01000098">
    <property type="protein sequence ID" value="RNG32936.1"/>
    <property type="molecule type" value="Genomic_DNA"/>
</dbReference>
<accession>A0A3M8WSI7</accession>
<reference evidence="5 6" key="1">
    <citation type="submission" date="2018-11" db="EMBL/GenBank/DDBJ databases">
        <title>The Potential of Streptomyces as Biocontrol Agents against the Tomato grey mould, Botrytis cinerea (Gray mold) Frontiers in Microbiology.</title>
        <authorList>
            <person name="Li D."/>
        </authorList>
    </citation>
    <scope>NUCLEOTIDE SEQUENCE [LARGE SCALE GENOMIC DNA]</scope>
    <source>
        <strain evidence="5 6">NEAU-LD23</strain>
    </source>
</reference>
<dbReference type="AlphaFoldDB" id="A0A3M8WSI7"/>
<keyword evidence="6" id="KW-1185">Reference proteome</keyword>
<feature type="region of interest" description="Disordered" evidence="2">
    <location>
        <begin position="205"/>
        <end position="225"/>
    </location>
</feature>
<dbReference type="Gene3D" id="3.10.129.10">
    <property type="entry name" value="Hotdog Thioesterase"/>
    <property type="match status" value="1"/>
</dbReference>
<evidence type="ECO:0000256" key="1">
    <source>
        <dbReference type="ARBA" id="ARBA00005254"/>
    </source>
</evidence>
<dbReference type="InterPro" id="IPR002539">
    <property type="entry name" value="MaoC-like_dom"/>
</dbReference>
<protein>
    <submittedName>
        <fullName evidence="5">Uncharacterized protein</fullName>
    </submittedName>
</protein>
<comment type="similarity">
    <text evidence="1">Belongs to the enoyl-CoA hydratase/isomerase family.</text>
</comment>
<organism evidence="5 6">
    <name type="scientific">Streptomyces botrytidirepellens</name>
    <dbReference type="NCBI Taxonomy" id="2486417"/>
    <lineage>
        <taxon>Bacteria</taxon>
        <taxon>Bacillati</taxon>
        <taxon>Actinomycetota</taxon>
        <taxon>Actinomycetes</taxon>
        <taxon>Kitasatosporales</taxon>
        <taxon>Streptomycetaceae</taxon>
        <taxon>Streptomyces</taxon>
    </lineage>
</organism>
<dbReference type="Proteomes" id="UP000275401">
    <property type="component" value="Unassembled WGS sequence"/>
</dbReference>
<evidence type="ECO:0000313" key="5">
    <source>
        <dbReference type="EMBL" id="RNG32936.1"/>
    </source>
</evidence>